<proteinExistence type="predicted"/>
<feature type="non-terminal residue" evidence="1">
    <location>
        <position position="54"/>
    </location>
</feature>
<gene>
    <name evidence="1" type="ORF">METZ01_LOCUS248162</name>
</gene>
<organism evidence="1">
    <name type="scientific">marine metagenome</name>
    <dbReference type="NCBI Taxonomy" id="408172"/>
    <lineage>
        <taxon>unclassified sequences</taxon>
        <taxon>metagenomes</taxon>
        <taxon>ecological metagenomes</taxon>
    </lineage>
</organism>
<dbReference type="EMBL" id="UINC01065534">
    <property type="protein sequence ID" value="SVB95308.1"/>
    <property type="molecule type" value="Genomic_DNA"/>
</dbReference>
<reference evidence="1" key="1">
    <citation type="submission" date="2018-05" db="EMBL/GenBank/DDBJ databases">
        <authorList>
            <person name="Lanie J.A."/>
            <person name="Ng W.-L."/>
            <person name="Kazmierczak K.M."/>
            <person name="Andrzejewski T.M."/>
            <person name="Davidsen T.M."/>
            <person name="Wayne K.J."/>
            <person name="Tettelin H."/>
            <person name="Glass J.I."/>
            <person name="Rusch D."/>
            <person name="Podicherti R."/>
            <person name="Tsui H.-C.T."/>
            <person name="Winkler M.E."/>
        </authorList>
    </citation>
    <scope>NUCLEOTIDE SEQUENCE</scope>
</reference>
<accession>A0A382I702</accession>
<name>A0A382I702_9ZZZZ</name>
<sequence length="54" mass="6296">MLDKFKSFIFSKKEYSPLDNVKKLQDLKNLVETKSIFSILDNQDKNSRLKFVGG</sequence>
<protein>
    <submittedName>
        <fullName evidence="1">Uncharacterized protein</fullName>
    </submittedName>
</protein>
<evidence type="ECO:0000313" key="1">
    <source>
        <dbReference type="EMBL" id="SVB95308.1"/>
    </source>
</evidence>
<dbReference type="AlphaFoldDB" id="A0A382I702"/>